<dbReference type="RefSeq" id="WP_053249808.1">
    <property type="nucleotide sequence ID" value="NZ_LGAP01000009.1"/>
</dbReference>
<reference evidence="2" key="1">
    <citation type="submission" date="2015-07" db="EMBL/GenBank/DDBJ databases">
        <title>Whole genome sequence of an Ensifer adhaerens strain isolated from a cave pool in the Wind Cave National Park.</title>
        <authorList>
            <person name="Eng W.W.H."/>
            <person name="Gan H.M."/>
            <person name="Barton H.A."/>
            <person name="Savka M.A."/>
        </authorList>
    </citation>
    <scope>NUCLEOTIDE SEQUENCE [LARGE SCALE GENOMIC DNA]</scope>
    <source>
        <strain evidence="2">SD006</strain>
    </source>
</reference>
<dbReference type="AlphaFoldDB" id="A0A0L8BTH7"/>
<accession>A0A0L8BTH7</accession>
<dbReference type="EMBL" id="LGAP01000009">
    <property type="protein sequence ID" value="KOF17883.1"/>
    <property type="molecule type" value="Genomic_DNA"/>
</dbReference>
<sequence length="98" mass="10764">MKQEQEAPIAARTVDLLEEICQALFSDGTDAQKAAARKAVGAMTQRPWQQLPSRLRTAIRCDVGRLADARKTREQIVALGYSVEILGQALRDQGKTIA</sequence>
<evidence type="ECO:0000313" key="2">
    <source>
        <dbReference type="Proteomes" id="UP000037425"/>
    </source>
</evidence>
<dbReference type="Proteomes" id="UP000037425">
    <property type="component" value="Unassembled WGS sequence"/>
</dbReference>
<dbReference type="OrthoDB" id="8421430at2"/>
<organism evidence="1 2">
    <name type="scientific">Ensifer adhaerens</name>
    <name type="common">Sinorhizobium morelense</name>
    <dbReference type="NCBI Taxonomy" id="106592"/>
    <lineage>
        <taxon>Bacteria</taxon>
        <taxon>Pseudomonadati</taxon>
        <taxon>Pseudomonadota</taxon>
        <taxon>Alphaproteobacteria</taxon>
        <taxon>Hyphomicrobiales</taxon>
        <taxon>Rhizobiaceae</taxon>
        <taxon>Sinorhizobium/Ensifer group</taxon>
        <taxon>Ensifer</taxon>
    </lineage>
</organism>
<evidence type="ECO:0000313" key="1">
    <source>
        <dbReference type="EMBL" id="KOF17883.1"/>
    </source>
</evidence>
<gene>
    <name evidence="1" type="ORF">AC244_16095</name>
</gene>
<name>A0A0L8BTH7_ENSAD</name>
<comment type="caution">
    <text evidence="1">The sequence shown here is derived from an EMBL/GenBank/DDBJ whole genome shotgun (WGS) entry which is preliminary data.</text>
</comment>
<dbReference type="PATRIC" id="fig|106592.7.peg.7533"/>
<protein>
    <submittedName>
        <fullName evidence="1">Uncharacterized protein</fullName>
    </submittedName>
</protein>
<proteinExistence type="predicted"/>